<dbReference type="Pfam" id="PF00137">
    <property type="entry name" value="ATP-synt_C"/>
    <property type="match status" value="1"/>
</dbReference>
<comment type="caution">
    <text evidence="11">The sequence shown here is derived from an EMBL/GenBank/DDBJ whole genome shotgun (WGS) entry which is preliminary data.</text>
</comment>
<feature type="domain" description="V-ATPase proteolipid subunit C-like" evidence="10">
    <location>
        <begin position="83"/>
        <end position="142"/>
    </location>
</feature>
<dbReference type="InterPro" id="IPR002379">
    <property type="entry name" value="ATPase_proteolipid_c-like_dom"/>
</dbReference>
<evidence type="ECO:0000256" key="6">
    <source>
        <dbReference type="ARBA" id="ARBA00022989"/>
    </source>
</evidence>
<evidence type="ECO:0000256" key="1">
    <source>
        <dbReference type="ARBA" id="ARBA00004141"/>
    </source>
</evidence>
<dbReference type="InterPro" id="IPR000245">
    <property type="entry name" value="ATPase_proteolipid_csu"/>
</dbReference>
<name>A0ABT6NFY0_9FIRM</name>
<gene>
    <name evidence="11" type="ORF">QE109_14275</name>
</gene>
<evidence type="ECO:0000259" key="10">
    <source>
        <dbReference type="Pfam" id="PF00137"/>
    </source>
</evidence>
<dbReference type="Gene3D" id="1.20.20.10">
    <property type="entry name" value="F1F0 ATP synthase subunit C"/>
    <property type="match status" value="1"/>
</dbReference>
<feature type="transmembrane region" description="Helical" evidence="9">
    <location>
        <begin position="5"/>
        <end position="23"/>
    </location>
</feature>
<dbReference type="CDD" id="cd18120">
    <property type="entry name" value="ATP-synt_Vo_Ao_c"/>
    <property type="match status" value="1"/>
</dbReference>
<proteinExistence type="inferred from homology"/>
<keyword evidence="5" id="KW-0375">Hydrogen ion transport</keyword>
<evidence type="ECO:0000256" key="3">
    <source>
        <dbReference type="ARBA" id="ARBA00022448"/>
    </source>
</evidence>
<evidence type="ECO:0000256" key="2">
    <source>
        <dbReference type="ARBA" id="ARBA00007296"/>
    </source>
</evidence>
<dbReference type="EMBL" id="JARYZI010000011">
    <property type="protein sequence ID" value="MDH8679321.1"/>
    <property type="molecule type" value="Genomic_DNA"/>
</dbReference>
<accession>A0ABT6NFY0</accession>
<feature type="transmembrane region" description="Helical" evidence="9">
    <location>
        <begin position="43"/>
        <end position="68"/>
    </location>
</feature>
<keyword evidence="6 9" id="KW-1133">Transmembrane helix</keyword>
<dbReference type="Proteomes" id="UP001158045">
    <property type="component" value="Unassembled WGS sequence"/>
</dbReference>
<keyword evidence="4 9" id="KW-0812">Transmembrane</keyword>
<keyword evidence="8 9" id="KW-0472">Membrane</keyword>
<evidence type="ECO:0000313" key="11">
    <source>
        <dbReference type="EMBL" id="MDH8679321.1"/>
    </source>
</evidence>
<evidence type="ECO:0000256" key="5">
    <source>
        <dbReference type="ARBA" id="ARBA00022781"/>
    </source>
</evidence>
<dbReference type="PRINTS" id="PR00122">
    <property type="entry name" value="VACATPASE"/>
</dbReference>
<reference evidence="11 12" key="1">
    <citation type="submission" date="2023-04" db="EMBL/GenBank/DDBJ databases">
        <title>Fusibacter bizertensis strain WBS, isolated from littoral bottom sediments of the Arctic seas - biochemical and genomic analysis.</title>
        <authorList>
            <person name="Brioukhanov A.L."/>
        </authorList>
    </citation>
    <scope>NUCLEOTIDE SEQUENCE [LARGE SCALE GENOMIC DNA]</scope>
    <source>
        <strain evidence="11 12">WBS</strain>
    </source>
</reference>
<protein>
    <submittedName>
        <fullName evidence="11">ATP synthase subunit C</fullName>
    </submittedName>
</protein>
<feature type="transmembrane region" description="Helical" evidence="9">
    <location>
        <begin position="80"/>
        <end position="101"/>
    </location>
</feature>
<feature type="transmembrane region" description="Helical" evidence="9">
    <location>
        <begin position="121"/>
        <end position="143"/>
    </location>
</feature>
<dbReference type="InterPro" id="IPR035921">
    <property type="entry name" value="F/V-ATP_Csub_sf"/>
</dbReference>
<dbReference type="SUPFAM" id="SSF81333">
    <property type="entry name" value="F1F0 ATP synthase subunit C"/>
    <property type="match status" value="1"/>
</dbReference>
<dbReference type="InterPro" id="IPR038662">
    <property type="entry name" value="ATP_synth_F0_csu_sf"/>
</dbReference>
<evidence type="ECO:0000313" key="12">
    <source>
        <dbReference type="Proteomes" id="UP001158045"/>
    </source>
</evidence>
<evidence type="ECO:0000256" key="8">
    <source>
        <dbReference type="ARBA" id="ARBA00023136"/>
    </source>
</evidence>
<sequence length="146" mass="14656">MIFVFMLVIIIAATIGLGVYYYFQPSVEEANRKIKVVLSANVISFVVVLLGGTISVFSGATFGATAAAATTTATNSSAGLGYIAAALSTGLATIGTGYAVGSVGSSALGAVSENPKILGKTMIFVGLAEGIAIYGLIISILILGKL</sequence>
<comment type="similarity">
    <text evidence="2 9">Belongs to the V-ATPase proteolipid subunit family.</text>
</comment>
<keyword evidence="7 9" id="KW-0406">Ion transport</keyword>
<evidence type="ECO:0000256" key="4">
    <source>
        <dbReference type="ARBA" id="ARBA00022692"/>
    </source>
</evidence>
<comment type="subcellular location">
    <subcellularLocation>
        <location evidence="1">Membrane</location>
        <topology evidence="1">Multi-pass membrane protein</topology>
    </subcellularLocation>
</comment>
<dbReference type="RefSeq" id="WP_281095218.1">
    <property type="nucleotide sequence ID" value="NZ_JARYZI010000011.1"/>
</dbReference>
<evidence type="ECO:0000256" key="7">
    <source>
        <dbReference type="ARBA" id="ARBA00023065"/>
    </source>
</evidence>
<evidence type="ECO:0000256" key="9">
    <source>
        <dbReference type="RuleBase" id="RU363060"/>
    </source>
</evidence>
<keyword evidence="3 9" id="KW-0813">Transport</keyword>
<keyword evidence="12" id="KW-1185">Reference proteome</keyword>
<organism evidence="11 12">
    <name type="scientific">Fusibacter bizertensis</name>
    <dbReference type="NCBI Taxonomy" id="1488331"/>
    <lineage>
        <taxon>Bacteria</taxon>
        <taxon>Bacillati</taxon>
        <taxon>Bacillota</taxon>
        <taxon>Clostridia</taxon>
        <taxon>Eubacteriales</taxon>
        <taxon>Eubacteriales Family XII. Incertae Sedis</taxon>
        <taxon>Fusibacter</taxon>
    </lineage>
</organism>